<evidence type="ECO:0000256" key="5">
    <source>
        <dbReference type="SAM" id="MobiDB-lite"/>
    </source>
</evidence>
<dbReference type="OrthoDB" id="25503at2759"/>
<reference evidence="6 7" key="1">
    <citation type="submission" date="2019-04" db="EMBL/GenBank/DDBJ databases">
        <title>Friends and foes A comparative genomics study of 23 Aspergillus species from section Flavi.</title>
        <authorList>
            <consortium name="DOE Joint Genome Institute"/>
            <person name="Kjaerbolling I."/>
            <person name="Vesth T."/>
            <person name="Frisvad J.C."/>
            <person name="Nybo J.L."/>
            <person name="Theobald S."/>
            <person name="Kildgaard S."/>
            <person name="Isbrandt T."/>
            <person name="Kuo A."/>
            <person name="Sato A."/>
            <person name="Lyhne E.K."/>
            <person name="Kogle M.E."/>
            <person name="Wiebenga A."/>
            <person name="Kun R.S."/>
            <person name="Lubbers R.J."/>
            <person name="Makela M.R."/>
            <person name="Barry K."/>
            <person name="Chovatia M."/>
            <person name="Clum A."/>
            <person name="Daum C."/>
            <person name="Haridas S."/>
            <person name="He G."/>
            <person name="LaButti K."/>
            <person name="Lipzen A."/>
            <person name="Mondo S."/>
            <person name="Riley R."/>
            <person name="Salamov A."/>
            <person name="Simmons B.A."/>
            <person name="Magnuson J.K."/>
            <person name="Henrissat B."/>
            <person name="Mortensen U.H."/>
            <person name="Larsen T.O."/>
            <person name="Devries R.P."/>
            <person name="Grigoriev I.V."/>
            <person name="Machida M."/>
            <person name="Baker S.E."/>
            <person name="Andersen M.R."/>
        </authorList>
    </citation>
    <scope>NUCLEOTIDE SEQUENCE [LARGE SCALE GENOMIC DNA]</scope>
    <source>
        <strain evidence="6 7">CBS 151.66</strain>
    </source>
</reference>
<dbReference type="InterPro" id="IPR050618">
    <property type="entry name" value="Ubq-SigPath_Reg"/>
</dbReference>
<keyword evidence="2" id="KW-0812">Transmembrane</keyword>
<dbReference type="Proteomes" id="UP000326565">
    <property type="component" value="Unassembled WGS sequence"/>
</dbReference>
<sequence length="323" mass="35419">MANETPNESRGPPPDYHVSYPPPYPSQILAAVKNGSEAPSYHNLQEAVPDTTTFPPPPITGFLSSNTGNACSDDAERAHEFCDRVPLHVPAKPSAAVYSSVQQYDVRPVQPGEFRGIISSISQGRWQGSTVDKSGDCLISTNLPLYFAVEDSPFVTGRSKTIYFEVKLLGLGEGPGSFSPDSSGFSIGFVAHPYPYWRSPGWERGSLGVFSDDGCRFVNDSWGGKELTTAFSVGETVGLGMTFCLPYKLNTTPENRDKRRRVDIFFTRNGRRVGSWDLHEETDVDAGSVKGLEGDFDLYGAIGFFGGVDFEAFFDPRGWLWKP</sequence>
<evidence type="ECO:0000313" key="6">
    <source>
        <dbReference type="EMBL" id="KAB8070628.1"/>
    </source>
</evidence>
<protein>
    <recommendedName>
        <fullName evidence="8">SPRY domain-containing protein</fullName>
    </recommendedName>
</protein>
<evidence type="ECO:0000256" key="4">
    <source>
        <dbReference type="ARBA" id="ARBA00023136"/>
    </source>
</evidence>
<keyword evidence="3" id="KW-1133">Transmembrane helix</keyword>
<dbReference type="Gene3D" id="2.60.120.920">
    <property type="match status" value="1"/>
</dbReference>
<dbReference type="AlphaFoldDB" id="A0A5N5WQ16"/>
<evidence type="ECO:0000256" key="1">
    <source>
        <dbReference type="ARBA" id="ARBA00004370"/>
    </source>
</evidence>
<gene>
    <name evidence="6" type="ORF">BDV29DRAFT_180602</name>
</gene>
<feature type="compositionally biased region" description="Pro residues" evidence="5">
    <location>
        <begin position="11"/>
        <end position="23"/>
    </location>
</feature>
<dbReference type="GO" id="GO:0016020">
    <property type="term" value="C:membrane"/>
    <property type="evidence" value="ECO:0007669"/>
    <property type="project" value="UniProtKB-SubCell"/>
</dbReference>
<accession>A0A5N5WQ16</accession>
<dbReference type="CDD" id="cd12910">
    <property type="entry name" value="SPRY_SSH4_like"/>
    <property type="match status" value="1"/>
</dbReference>
<evidence type="ECO:0000313" key="7">
    <source>
        <dbReference type="Proteomes" id="UP000326565"/>
    </source>
</evidence>
<evidence type="ECO:0008006" key="8">
    <source>
        <dbReference type="Google" id="ProtNLM"/>
    </source>
</evidence>
<comment type="subcellular location">
    <subcellularLocation>
        <location evidence="1">Membrane</location>
    </subcellularLocation>
</comment>
<keyword evidence="4" id="KW-0472">Membrane</keyword>
<dbReference type="EMBL" id="ML732296">
    <property type="protein sequence ID" value="KAB8070628.1"/>
    <property type="molecule type" value="Genomic_DNA"/>
</dbReference>
<evidence type="ECO:0000256" key="3">
    <source>
        <dbReference type="ARBA" id="ARBA00022989"/>
    </source>
</evidence>
<evidence type="ECO:0000256" key="2">
    <source>
        <dbReference type="ARBA" id="ARBA00022692"/>
    </source>
</evidence>
<keyword evidence="7" id="KW-1185">Reference proteome</keyword>
<organism evidence="6 7">
    <name type="scientific">Aspergillus leporis</name>
    <dbReference type="NCBI Taxonomy" id="41062"/>
    <lineage>
        <taxon>Eukaryota</taxon>
        <taxon>Fungi</taxon>
        <taxon>Dikarya</taxon>
        <taxon>Ascomycota</taxon>
        <taxon>Pezizomycotina</taxon>
        <taxon>Eurotiomycetes</taxon>
        <taxon>Eurotiomycetidae</taxon>
        <taxon>Eurotiales</taxon>
        <taxon>Aspergillaceae</taxon>
        <taxon>Aspergillus</taxon>
        <taxon>Aspergillus subgen. Circumdati</taxon>
    </lineage>
</organism>
<feature type="region of interest" description="Disordered" evidence="5">
    <location>
        <begin position="1"/>
        <end position="23"/>
    </location>
</feature>
<dbReference type="InterPro" id="IPR035780">
    <property type="entry name" value="SPRY_Ssh4-like"/>
</dbReference>
<name>A0A5N5WQ16_9EURO</name>
<proteinExistence type="predicted"/>
<dbReference type="PANTHER" id="PTHR12864">
    <property type="entry name" value="RAN BINDING PROTEIN 9-RELATED"/>
    <property type="match status" value="1"/>
</dbReference>
<dbReference type="InterPro" id="IPR043136">
    <property type="entry name" value="B30.2/SPRY_sf"/>
</dbReference>